<dbReference type="Gene3D" id="3.30.450.40">
    <property type="match status" value="1"/>
</dbReference>
<dbReference type="AlphaFoldDB" id="A0A4D7C310"/>
<dbReference type="KEGG" id="hgn:E6W36_07605"/>
<sequence length="188" mass="19467">MSDNKVIDFQTEAIGRLRTAVARLGEQNEALLAYARGHAGAAAQIHAAVLSALEAEGFEHLAHVITQDWVDILGLDAIGLALVGAQQGLRLGATGLQLVDPAQVADWFPGSELVALRSADAGSAIFGPAAPLIRSEALVRLSLGAPLPEGLLALGSRHPHNFDGVGGSELLLFLGGVASRLLTRFLSA</sequence>
<evidence type="ECO:0000313" key="1">
    <source>
        <dbReference type="EMBL" id="QCI79461.1"/>
    </source>
</evidence>
<dbReference type="RefSeq" id="WP_222874306.1">
    <property type="nucleotide sequence ID" value="NZ_CP039704.1"/>
</dbReference>
<accession>A0A4D7C310</accession>
<evidence type="ECO:0000313" key="2">
    <source>
        <dbReference type="Proteomes" id="UP000298714"/>
    </source>
</evidence>
<dbReference type="Proteomes" id="UP000298714">
    <property type="component" value="Chromosome"/>
</dbReference>
<proteinExistence type="predicted"/>
<gene>
    <name evidence="1" type="ORF">E6W36_07605</name>
</gene>
<name>A0A4D7C310_9SPHN</name>
<keyword evidence="2" id="KW-1185">Reference proteome</keyword>
<dbReference type="EMBL" id="CP039704">
    <property type="protein sequence ID" value="QCI79461.1"/>
    <property type="molecule type" value="Genomic_DNA"/>
</dbReference>
<organism evidence="1 2">
    <name type="scientific">Hankyongella ginsenosidimutans</name>
    <dbReference type="NCBI Taxonomy" id="1763828"/>
    <lineage>
        <taxon>Bacteria</taxon>
        <taxon>Pseudomonadati</taxon>
        <taxon>Pseudomonadota</taxon>
        <taxon>Alphaproteobacteria</taxon>
        <taxon>Sphingomonadales</taxon>
        <taxon>Sphingomonadaceae</taxon>
        <taxon>Hankyongella</taxon>
    </lineage>
</organism>
<dbReference type="InterPro" id="IPR029016">
    <property type="entry name" value="GAF-like_dom_sf"/>
</dbReference>
<reference evidence="2" key="1">
    <citation type="submission" date="2019-04" db="EMBL/GenBank/DDBJ databases">
        <title>Complete genome sequence of Sphingomonas sp. W1-2-3.</title>
        <authorList>
            <person name="Im W.T."/>
        </authorList>
    </citation>
    <scope>NUCLEOTIDE SEQUENCE [LARGE SCALE GENOMIC DNA]</scope>
    <source>
        <strain evidence="2">W1-2-3</strain>
    </source>
</reference>
<dbReference type="InterPro" id="IPR007435">
    <property type="entry name" value="DUF484"/>
</dbReference>
<dbReference type="Pfam" id="PF04340">
    <property type="entry name" value="DUF484"/>
    <property type="match status" value="1"/>
</dbReference>
<protein>
    <submittedName>
        <fullName evidence="1">DUF484 family protein</fullName>
    </submittedName>
</protein>